<reference evidence="1 2" key="1">
    <citation type="submission" date="2024-05" db="EMBL/GenBank/DDBJ databases">
        <title>Roseateles sp. 2.12 16S ribosomal RNA gene Genome sequencing and assembly.</title>
        <authorList>
            <person name="Woo H."/>
        </authorList>
    </citation>
    <scope>NUCLEOTIDE SEQUENCE [LARGE SCALE GENOMIC DNA]</scope>
    <source>
        <strain evidence="1 2">2.12</strain>
    </source>
</reference>
<dbReference type="Proteomes" id="UP001462640">
    <property type="component" value="Unassembled WGS sequence"/>
</dbReference>
<dbReference type="InterPro" id="IPR007801">
    <property type="entry name" value="MbnB/TglH/ChrH"/>
</dbReference>
<dbReference type="Pfam" id="PF05114">
    <property type="entry name" value="MbnB_TglH_ChrH"/>
    <property type="match status" value="1"/>
</dbReference>
<gene>
    <name evidence="1" type="ORF">ABDJ40_11825</name>
</gene>
<evidence type="ECO:0000313" key="2">
    <source>
        <dbReference type="Proteomes" id="UP001462640"/>
    </source>
</evidence>
<dbReference type="PANTHER" id="PTHR42194:SF1">
    <property type="entry name" value="UPF0276 PROTEIN HI_1600"/>
    <property type="match status" value="1"/>
</dbReference>
<dbReference type="NCBIfam" id="NF003818">
    <property type="entry name" value="PRK05409.1"/>
    <property type="match status" value="1"/>
</dbReference>
<organism evidence="1 2">
    <name type="scientific">Roseateles flavus</name>
    <dbReference type="NCBI Taxonomy" id="3149041"/>
    <lineage>
        <taxon>Bacteria</taxon>
        <taxon>Pseudomonadati</taxon>
        <taxon>Pseudomonadota</taxon>
        <taxon>Betaproteobacteria</taxon>
        <taxon>Burkholderiales</taxon>
        <taxon>Sphaerotilaceae</taxon>
        <taxon>Roseateles</taxon>
    </lineage>
</organism>
<evidence type="ECO:0000313" key="1">
    <source>
        <dbReference type="EMBL" id="MEO3713453.1"/>
    </source>
</evidence>
<dbReference type="PANTHER" id="PTHR42194">
    <property type="entry name" value="UPF0276 PROTEIN HI_1600"/>
    <property type="match status" value="1"/>
</dbReference>
<dbReference type="RefSeq" id="WP_347609915.1">
    <property type="nucleotide sequence ID" value="NZ_JBDPZC010000005.1"/>
</dbReference>
<name>A0ABV0GEF1_9BURK</name>
<sequence>MQAADADPALCGIGWRHGHEAELLERRPPLPFIEVHSENYFQPGGAALQTLMLAREYYPVSLHGVGLSLGSASGLDAGHLDRLARLAERVQPLRISDHASFARVPMEGQVLHGADLLPVPFSRRCLDRMVSQVQQAQERLRQPLLVENLSAYLAWTPEAEEGPLAEVEFLDQLCRRSGCGLLLDLNNLMVNALNRHGGAWEPAQQDCLDWVQALHGVPGEIHLAGHSRQQGLIVDDHGDHVADPVWRLYRQTLRHFGRVIPTLVEWDTRLPPLDLLLAEARRADEIAAEVLQDRAPQPQARHALGH</sequence>
<dbReference type="Gene3D" id="3.20.20.150">
    <property type="entry name" value="Divalent-metal-dependent TIM barrel enzymes"/>
    <property type="match status" value="1"/>
</dbReference>
<protein>
    <submittedName>
        <fullName evidence="1">DUF692 domain-containing protein</fullName>
    </submittedName>
</protein>
<dbReference type="EMBL" id="JBDPZC010000005">
    <property type="protein sequence ID" value="MEO3713453.1"/>
    <property type="molecule type" value="Genomic_DNA"/>
</dbReference>
<accession>A0ABV0GEF1</accession>
<keyword evidence="2" id="KW-1185">Reference proteome</keyword>
<comment type="caution">
    <text evidence="1">The sequence shown here is derived from an EMBL/GenBank/DDBJ whole genome shotgun (WGS) entry which is preliminary data.</text>
</comment>
<proteinExistence type="predicted"/>